<gene>
    <name evidence="3" type="ORF">HNR30_003945</name>
</gene>
<evidence type="ECO:0000313" key="3">
    <source>
        <dbReference type="EMBL" id="MBA2892591.1"/>
    </source>
</evidence>
<reference evidence="3 4" key="1">
    <citation type="submission" date="2020-07" db="EMBL/GenBank/DDBJ databases">
        <title>Genomic Encyclopedia of Type Strains, Phase IV (KMG-IV): sequencing the most valuable type-strain genomes for metagenomic binning, comparative biology and taxonomic classification.</title>
        <authorList>
            <person name="Goeker M."/>
        </authorList>
    </citation>
    <scope>NUCLEOTIDE SEQUENCE [LARGE SCALE GENOMIC DNA]</scope>
    <source>
        <strain evidence="3 4">DSM 45533</strain>
    </source>
</reference>
<dbReference type="PROSITE" id="PS51704">
    <property type="entry name" value="GP_PDE"/>
    <property type="match status" value="1"/>
</dbReference>
<protein>
    <submittedName>
        <fullName evidence="3">Glycerophosphoryl diester phosphodiesterase</fullName>
        <ecNumber evidence="3">3.1.4.46</ecNumber>
    </submittedName>
</protein>
<evidence type="ECO:0000313" key="4">
    <source>
        <dbReference type="Proteomes" id="UP000530928"/>
    </source>
</evidence>
<proteinExistence type="predicted"/>
<dbReference type="Gene3D" id="3.20.20.190">
    <property type="entry name" value="Phosphatidylinositol (PI) phosphodiesterase"/>
    <property type="match status" value="1"/>
</dbReference>
<feature type="chain" id="PRO_5031388239" evidence="1">
    <location>
        <begin position="23"/>
        <end position="263"/>
    </location>
</feature>
<dbReference type="PANTHER" id="PTHR46211:SF1">
    <property type="entry name" value="GLYCEROPHOSPHODIESTER PHOSPHODIESTERASE, CYTOPLASMIC"/>
    <property type="match status" value="1"/>
</dbReference>
<sequence length="263" mass="28810">MRHSLCALLITTMLLAASPAAAATVTVVAHRGSSADAPENTLAAVKLALRHGADLVEFDVQQTRDRKLVLMHDTSLARTTDAERVFPGRSPWRVRDLTLAEIRRLDAGSWYGARFRGERVPTLRAVLGELRGSGAGALVELKAPRLYQGIEQRVATELSSSGVRALVQSFDWASMRRFHRWAPDVPVGLLGTPAVSRLDELARFATHINPPYRDVTASYVRQVHRHGMKIFPWTVDSRAAARRLIAAGVDGIITNTPGVLTQP</sequence>
<accession>A0A7W0CK05</accession>
<dbReference type="InterPro" id="IPR030395">
    <property type="entry name" value="GP_PDE_dom"/>
</dbReference>
<feature type="domain" description="GP-PDE" evidence="2">
    <location>
        <begin position="25"/>
        <end position="263"/>
    </location>
</feature>
<dbReference type="InterPro" id="IPR017946">
    <property type="entry name" value="PLC-like_Pdiesterase_TIM-brl"/>
</dbReference>
<feature type="signal peptide" evidence="1">
    <location>
        <begin position="1"/>
        <end position="22"/>
    </location>
</feature>
<evidence type="ECO:0000256" key="1">
    <source>
        <dbReference type="SAM" id="SignalP"/>
    </source>
</evidence>
<dbReference type="SUPFAM" id="SSF51695">
    <property type="entry name" value="PLC-like phosphodiesterases"/>
    <property type="match status" value="1"/>
</dbReference>
<dbReference type="Proteomes" id="UP000530928">
    <property type="component" value="Unassembled WGS sequence"/>
</dbReference>
<dbReference type="RefSeq" id="WP_181611347.1">
    <property type="nucleotide sequence ID" value="NZ_BAABAM010000003.1"/>
</dbReference>
<keyword evidence="3" id="KW-0378">Hydrolase</keyword>
<dbReference type="AlphaFoldDB" id="A0A7W0CK05"/>
<organism evidence="3 4">
    <name type="scientific">Nonomuraea soli</name>
    <dbReference type="NCBI Taxonomy" id="1032476"/>
    <lineage>
        <taxon>Bacteria</taxon>
        <taxon>Bacillati</taxon>
        <taxon>Actinomycetota</taxon>
        <taxon>Actinomycetes</taxon>
        <taxon>Streptosporangiales</taxon>
        <taxon>Streptosporangiaceae</taxon>
        <taxon>Nonomuraea</taxon>
    </lineage>
</organism>
<dbReference type="GO" id="GO:0008889">
    <property type="term" value="F:glycerophosphodiester phosphodiesterase activity"/>
    <property type="evidence" value="ECO:0007669"/>
    <property type="project" value="UniProtKB-EC"/>
</dbReference>
<name>A0A7W0CK05_9ACTN</name>
<dbReference type="Pfam" id="PF03009">
    <property type="entry name" value="GDPD"/>
    <property type="match status" value="1"/>
</dbReference>
<dbReference type="EMBL" id="JACDUR010000004">
    <property type="protein sequence ID" value="MBA2892591.1"/>
    <property type="molecule type" value="Genomic_DNA"/>
</dbReference>
<keyword evidence="4" id="KW-1185">Reference proteome</keyword>
<keyword evidence="1" id="KW-0732">Signal</keyword>
<dbReference type="GO" id="GO:0006629">
    <property type="term" value="P:lipid metabolic process"/>
    <property type="evidence" value="ECO:0007669"/>
    <property type="project" value="InterPro"/>
</dbReference>
<dbReference type="PANTHER" id="PTHR46211">
    <property type="entry name" value="GLYCEROPHOSPHORYL DIESTER PHOSPHODIESTERASE"/>
    <property type="match status" value="1"/>
</dbReference>
<dbReference type="EC" id="3.1.4.46" evidence="3"/>
<comment type="caution">
    <text evidence="3">The sequence shown here is derived from an EMBL/GenBank/DDBJ whole genome shotgun (WGS) entry which is preliminary data.</text>
</comment>
<evidence type="ECO:0000259" key="2">
    <source>
        <dbReference type="PROSITE" id="PS51704"/>
    </source>
</evidence>